<sequence>MSQESPPSAEELKKCLKDAGAYEENMSYEIMLSYYKAIKCSESMAQEEEERRGSTEGDSFETDSFEACSNFDNSPQTPVKSPKLNERSQLLRQSKAKLSLFKPDVLIGISSKEASAVKQEQYNACNSPPSEHKPLDIILYERKYDLPPHCNPKYMKLTVAERAKIIKEFNREILERFYKLHRKSTNPAPWGRPIPASDKFQGTLDRKSQLCEDSFEFICFPQDDDNKEAQEIYTSRSGRQTKRKVYTDLLEEDSDSKKTKKDEDKSFEAEKKTIVKRPSLNKLSNQDIIKRSSLFAESPKRSRAEKMFDTLKQNGKKTETAQQNENSPVKMSDEDGGDDVIPSSQDISEITEIKPKEVNIYRRVPPPLRGRRGIGSRRQAEASLSNNASPNTSQSSSSTAVTTMVSTTSDENKKLEPEKTNCPICSEVFAQDKIEEHASSCGLLMETESNFDVLLPGTNSKKVKCSICDKEMLMNTDYEVHVRDCIQEAKVADK</sequence>
<evidence type="ECO:0000256" key="1">
    <source>
        <dbReference type="SAM" id="MobiDB-lite"/>
    </source>
</evidence>
<feature type="region of interest" description="Disordered" evidence="1">
    <location>
        <begin position="245"/>
        <end position="267"/>
    </location>
</feature>
<evidence type="ECO:0008006" key="4">
    <source>
        <dbReference type="Google" id="ProtNLM"/>
    </source>
</evidence>
<dbReference type="Proteomes" id="UP001458880">
    <property type="component" value="Unassembled WGS sequence"/>
</dbReference>
<dbReference type="Gene3D" id="3.30.160.60">
    <property type="entry name" value="Classic Zinc Finger"/>
    <property type="match status" value="1"/>
</dbReference>
<feature type="compositionally biased region" description="Polar residues" evidence="1">
    <location>
        <begin position="70"/>
        <end position="79"/>
    </location>
</feature>
<dbReference type="EMBL" id="JASPKY010000400">
    <property type="protein sequence ID" value="KAK9702097.1"/>
    <property type="molecule type" value="Genomic_DNA"/>
</dbReference>
<protein>
    <recommendedName>
        <fullName evidence="4">UBZ4-type domain-containing protein</fullName>
    </recommendedName>
</protein>
<feature type="region of interest" description="Disordered" evidence="1">
    <location>
        <begin position="312"/>
        <end position="343"/>
    </location>
</feature>
<feature type="compositionally biased region" description="Polar residues" evidence="1">
    <location>
        <begin position="320"/>
        <end position="329"/>
    </location>
</feature>
<reference evidence="2 3" key="1">
    <citation type="journal article" date="2024" name="BMC Genomics">
        <title>De novo assembly and annotation of Popillia japonica's genome with initial clues to its potential as an invasive pest.</title>
        <authorList>
            <person name="Cucini C."/>
            <person name="Boschi S."/>
            <person name="Funari R."/>
            <person name="Cardaioli E."/>
            <person name="Iannotti N."/>
            <person name="Marturano G."/>
            <person name="Paoli F."/>
            <person name="Bruttini M."/>
            <person name="Carapelli A."/>
            <person name="Frati F."/>
            <person name="Nardi F."/>
        </authorList>
    </citation>
    <scope>NUCLEOTIDE SEQUENCE [LARGE SCALE GENOMIC DNA]</scope>
    <source>
        <strain evidence="2">DMR45628</strain>
    </source>
</reference>
<name>A0AAW1JF41_POPJA</name>
<keyword evidence="3" id="KW-1185">Reference proteome</keyword>
<evidence type="ECO:0000313" key="3">
    <source>
        <dbReference type="Proteomes" id="UP001458880"/>
    </source>
</evidence>
<feature type="region of interest" description="Disordered" evidence="1">
    <location>
        <begin position="43"/>
        <end position="82"/>
    </location>
</feature>
<accession>A0AAW1JF41</accession>
<feature type="compositionally biased region" description="Basic and acidic residues" evidence="1">
    <location>
        <begin position="255"/>
        <end position="267"/>
    </location>
</feature>
<evidence type="ECO:0000313" key="2">
    <source>
        <dbReference type="EMBL" id="KAK9702097.1"/>
    </source>
</evidence>
<feature type="region of interest" description="Disordered" evidence="1">
    <location>
        <begin position="364"/>
        <end position="417"/>
    </location>
</feature>
<comment type="caution">
    <text evidence="2">The sequence shown here is derived from an EMBL/GenBank/DDBJ whole genome shotgun (WGS) entry which is preliminary data.</text>
</comment>
<organism evidence="2 3">
    <name type="scientific">Popillia japonica</name>
    <name type="common">Japanese beetle</name>
    <dbReference type="NCBI Taxonomy" id="7064"/>
    <lineage>
        <taxon>Eukaryota</taxon>
        <taxon>Metazoa</taxon>
        <taxon>Ecdysozoa</taxon>
        <taxon>Arthropoda</taxon>
        <taxon>Hexapoda</taxon>
        <taxon>Insecta</taxon>
        <taxon>Pterygota</taxon>
        <taxon>Neoptera</taxon>
        <taxon>Endopterygota</taxon>
        <taxon>Coleoptera</taxon>
        <taxon>Polyphaga</taxon>
        <taxon>Scarabaeiformia</taxon>
        <taxon>Scarabaeidae</taxon>
        <taxon>Rutelinae</taxon>
        <taxon>Popillia</taxon>
    </lineage>
</organism>
<feature type="compositionally biased region" description="Low complexity" evidence="1">
    <location>
        <begin position="385"/>
        <end position="409"/>
    </location>
</feature>
<dbReference type="AlphaFoldDB" id="A0AAW1JF41"/>
<proteinExistence type="predicted"/>
<gene>
    <name evidence="2" type="ORF">QE152_g30180</name>
</gene>